<dbReference type="AlphaFoldDB" id="A0A178V9C5"/>
<reference evidence="3" key="2">
    <citation type="submission" date="2016-03" db="EMBL/GenBank/DDBJ databases">
        <title>Full-length assembly of Arabidopsis thaliana Ler reveals the complement of translocations and inversions.</title>
        <authorList>
            <person name="Zapata L."/>
            <person name="Schneeberger K."/>
            <person name="Ossowski S."/>
        </authorList>
    </citation>
    <scope>NUCLEOTIDE SEQUENCE [LARGE SCALE GENOMIC DNA]</scope>
    <source>
        <tissue evidence="3">Leaf</tissue>
    </source>
</reference>
<feature type="region of interest" description="Disordered" evidence="1">
    <location>
        <begin position="42"/>
        <end position="63"/>
    </location>
</feature>
<proteinExistence type="predicted"/>
<evidence type="ECO:0000313" key="5">
    <source>
        <dbReference type="Proteomes" id="UP000516314"/>
    </source>
</evidence>
<name>A0A178V9C5_ARATH</name>
<evidence type="ECO:0000313" key="4">
    <source>
        <dbReference type="Proteomes" id="UP000078284"/>
    </source>
</evidence>
<evidence type="ECO:0000313" key="3">
    <source>
        <dbReference type="EMBL" id="OAP02890.1"/>
    </source>
</evidence>
<dbReference type="Proteomes" id="UP000078284">
    <property type="component" value="Chromosome 3"/>
</dbReference>
<dbReference type="Proteomes" id="UP000516314">
    <property type="component" value="Chromosome 3"/>
</dbReference>
<gene>
    <name evidence="3" type="ordered locus">AXX17_At3g42140</name>
    <name evidence="2" type="ORF">AT9943_LOCUS13034</name>
</gene>
<dbReference type="EMBL" id="LUHQ01000003">
    <property type="protein sequence ID" value="OAP02890.1"/>
    <property type="molecule type" value="Genomic_DNA"/>
</dbReference>
<organism evidence="3 4">
    <name type="scientific">Arabidopsis thaliana</name>
    <name type="common">Mouse-ear cress</name>
    <dbReference type="NCBI Taxonomy" id="3702"/>
    <lineage>
        <taxon>Eukaryota</taxon>
        <taxon>Viridiplantae</taxon>
        <taxon>Streptophyta</taxon>
        <taxon>Embryophyta</taxon>
        <taxon>Tracheophyta</taxon>
        <taxon>Spermatophyta</taxon>
        <taxon>Magnoliopsida</taxon>
        <taxon>eudicotyledons</taxon>
        <taxon>Gunneridae</taxon>
        <taxon>Pentapetalae</taxon>
        <taxon>rosids</taxon>
        <taxon>malvids</taxon>
        <taxon>Brassicales</taxon>
        <taxon>Brassicaceae</taxon>
        <taxon>Camelineae</taxon>
        <taxon>Arabidopsis</taxon>
    </lineage>
</organism>
<protein>
    <submittedName>
        <fullName evidence="2">(thale cress) hypothetical protein</fullName>
    </submittedName>
</protein>
<evidence type="ECO:0000256" key="1">
    <source>
        <dbReference type="SAM" id="MobiDB-lite"/>
    </source>
</evidence>
<sequence>MDRISESLLSVDLVWLEALTNWLRNEDDDAIADPLSGTALAPVEKPRPCLKRAAPSPLRVSSS</sequence>
<reference evidence="4" key="1">
    <citation type="journal article" date="2016" name="Proc. Natl. Acad. Sci. U.S.A.">
        <title>Chromosome-level assembly of Arabidopsis thaliana Ler reveals the extent of translocation and inversion polymorphisms.</title>
        <authorList>
            <person name="Zapata L."/>
            <person name="Ding J."/>
            <person name="Willing E.M."/>
            <person name="Hartwig B."/>
            <person name="Bezdan D."/>
            <person name="Jiao W.B."/>
            <person name="Patel V."/>
            <person name="Velikkakam James G."/>
            <person name="Koornneef M."/>
            <person name="Ossowski S."/>
            <person name="Schneeberger K."/>
        </authorList>
    </citation>
    <scope>NUCLEOTIDE SEQUENCE [LARGE SCALE GENOMIC DNA]</scope>
    <source>
        <strain evidence="4">cv. Landsberg erecta</strain>
    </source>
</reference>
<dbReference type="EMBL" id="LR881468">
    <property type="protein sequence ID" value="CAD5325180.1"/>
    <property type="molecule type" value="Genomic_DNA"/>
</dbReference>
<evidence type="ECO:0000313" key="2">
    <source>
        <dbReference type="EMBL" id="CAD5325180.1"/>
    </source>
</evidence>
<accession>A0A178V9C5</accession>
<reference evidence="2 5" key="3">
    <citation type="submission" date="2020-09" db="EMBL/GenBank/DDBJ databases">
        <authorList>
            <person name="Ashkenazy H."/>
        </authorList>
    </citation>
    <scope>NUCLEOTIDE SEQUENCE [LARGE SCALE GENOMIC DNA]</scope>
    <source>
        <strain evidence="5">cv. Cdm-0</strain>
    </source>
</reference>